<dbReference type="Proteomes" id="UP000320390">
    <property type="component" value="Chromosome"/>
</dbReference>
<dbReference type="InterPro" id="IPR036465">
    <property type="entry name" value="vWFA_dom_sf"/>
</dbReference>
<dbReference type="SUPFAM" id="SSF53300">
    <property type="entry name" value="vWA-like"/>
    <property type="match status" value="1"/>
</dbReference>
<evidence type="ECO:0000259" key="2">
    <source>
        <dbReference type="Pfam" id="PF01882"/>
    </source>
</evidence>
<dbReference type="AlphaFoldDB" id="A0A518EWN6"/>
<evidence type="ECO:0000313" key="4">
    <source>
        <dbReference type="Proteomes" id="UP000320390"/>
    </source>
</evidence>
<name>A0A518EWN6_9BACT</name>
<accession>A0A518EWN6</accession>
<proteinExistence type="predicted"/>
<dbReference type="RefSeq" id="WP_145201321.1">
    <property type="nucleotide sequence ID" value="NZ_CP036434.1"/>
</dbReference>
<dbReference type="OrthoDB" id="9780819at2"/>
<dbReference type="Gene3D" id="3.40.50.410">
    <property type="entry name" value="von Willebrand factor, type A domain"/>
    <property type="match status" value="1"/>
</dbReference>
<evidence type="ECO:0000256" key="1">
    <source>
        <dbReference type="SAM" id="MobiDB-lite"/>
    </source>
</evidence>
<dbReference type="Pfam" id="PF01882">
    <property type="entry name" value="DUF58"/>
    <property type="match status" value="1"/>
</dbReference>
<dbReference type="EMBL" id="CP036434">
    <property type="protein sequence ID" value="QDV08516.1"/>
    <property type="molecule type" value="Genomic_DNA"/>
</dbReference>
<reference evidence="3 4" key="1">
    <citation type="submission" date="2019-02" db="EMBL/GenBank/DDBJ databases">
        <title>Deep-cultivation of Planctomycetes and their phenomic and genomic characterization uncovers novel biology.</title>
        <authorList>
            <person name="Wiegand S."/>
            <person name="Jogler M."/>
            <person name="Boedeker C."/>
            <person name="Pinto D."/>
            <person name="Vollmers J."/>
            <person name="Rivas-Marin E."/>
            <person name="Kohn T."/>
            <person name="Peeters S.H."/>
            <person name="Heuer A."/>
            <person name="Rast P."/>
            <person name="Oberbeckmann S."/>
            <person name="Bunk B."/>
            <person name="Jeske O."/>
            <person name="Meyerdierks A."/>
            <person name="Storesund J.E."/>
            <person name="Kallscheuer N."/>
            <person name="Luecker S."/>
            <person name="Lage O.M."/>
            <person name="Pohl T."/>
            <person name="Merkel B.J."/>
            <person name="Hornburger P."/>
            <person name="Mueller R.-W."/>
            <person name="Bruemmer F."/>
            <person name="Labrenz M."/>
            <person name="Spormann A.M."/>
            <person name="Op den Camp H."/>
            <person name="Overmann J."/>
            <person name="Amann R."/>
            <person name="Jetten M.S.M."/>
            <person name="Mascher T."/>
            <person name="Medema M.H."/>
            <person name="Devos D.P."/>
            <person name="Kaster A.-K."/>
            <person name="Ovreas L."/>
            <person name="Rohde M."/>
            <person name="Galperin M.Y."/>
            <person name="Jogler C."/>
        </authorList>
    </citation>
    <scope>NUCLEOTIDE SEQUENCE [LARGE SCALE GENOMIC DNA]</scope>
    <source>
        <strain evidence="3 4">Poly30</strain>
    </source>
</reference>
<keyword evidence="4" id="KW-1185">Reference proteome</keyword>
<feature type="region of interest" description="Disordered" evidence="1">
    <location>
        <begin position="1"/>
        <end position="29"/>
    </location>
</feature>
<sequence>MSPSKGRRSPSEGGRGAAAPGASGTGEPRALLTPALMARVRQIQIRTHKLVNTGLSGGYRSTFRGQGIEFEEVRPYQPGDEVRAIDWNVTARTGEPYIKSYREERQLTIHLCVDTSLELDFATFGETKRDAASEVAALISFVGIRHQDRIGLTLFGREPGLHLGPGRQSRHVLRMIREIQAAPITPGPSSLKDLLEGQEATLHKRSMVFVISDFSGVGADGSERGDRGWVEALSRLSRRHDVIAIRLVDRFEEELPATGIVRLARMEDGAVRDIDGRKPRVREAWAKAASARKEALAAVFRQARTEWIDMRTDGDLGAPLVRFFRQRVQGPRGGQGGVQSGGGKAR</sequence>
<feature type="compositionally biased region" description="Low complexity" evidence="1">
    <location>
        <begin position="17"/>
        <end position="28"/>
    </location>
</feature>
<evidence type="ECO:0000313" key="3">
    <source>
        <dbReference type="EMBL" id="QDV08516.1"/>
    </source>
</evidence>
<protein>
    <recommendedName>
        <fullName evidence="2">DUF58 domain-containing protein</fullName>
    </recommendedName>
</protein>
<dbReference type="InterPro" id="IPR002881">
    <property type="entry name" value="DUF58"/>
</dbReference>
<dbReference type="PANTHER" id="PTHR33608">
    <property type="entry name" value="BLL2464 PROTEIN"/>
    <property type="match status" value="1"/>
</dbReference>
<gene>
    <name evidence="3" type="ORF">Poly30_40640</name>
</gene>
<feature type="domain" description="DUF58" evidence="2">
    <location>
        <begin position="72"/>
        <end position="294"/>
    </location>
</feature>
<dbReference type="PANTHER" id="PTHR33608:SF6">
    <property type="entry name" value="BLL2464 PROTEIN"/>
    <property type="match status" value="1"/>
</dbReference>
<organism evidence="3 4">
    <name type="scientific">Saltatorellus ferox</name>
    <dbReference type="NCBI Taxonomy" id="2528018"/>
    <lineage>
        <taxon>Bacteria</taxon>
        <taxon>Pseudomonadati</taxon>
        <taxon>Planctomycetota</taxon>
        <taxon>Planctomycetia</taxon>
        <taxon>Planctomycetia incertae sedis</taxon>
        <taxon>Saltatorellus</taxon>
    </lineage>
</organism>